<dbReference type="InterPro" id="IPR016181">
    <property type="entry name" value="Acyl_CoA_acyltransferase"/>
</dbReference>
<organism evidence="8 9">
    <name type="scientific">Leucobacter tardus</name>
    <dbReference type="NCBI Taxonomy" id="501483"/>
    <lineage>
        <taxon>Bacteria</taxon>
        <taxon>Bacillati</taxon>
        <taxon>Actinomycetota</taxon>
        <taxon>Actinomycetes</taxon>
        <taxon>Micrococcales</taxon>
        <taxon>Microbacteriaceae</taxon>
        <taxon>Leucobacter</taxon>
    </lineage>
</organism>
<proteinExistence type="inferred from homology"/>
<gene>
    <name evidence="8" type="ORF">J4H85_10785</name>
</gene>
<keyword evidence="5" id="KW-0012">Acyltransferase</keyword>
<protein>
    <submittedName>
        <fullName evidence="8">Peptidoglycan bridge formation glycyltransferase FemA/FemB family protein</fullName>
    </submittedName>
</protein>
<feature type="domain" description="BioF2-like acetyltransferase" evidence="7">
    <location>
        <begin position="151"/>
        <end position="278"/>
    </location>
</feature>
<dbReference type="GO" id="GO:0008360">
    <property type="term" value="P:regulation of cell shape"/>
    <property type="evidence" value="ECO:0007669"/>
    <property type="project" value="UniProtKB-KW"/>
</dbReference>
<dbReference type="GO" id="GO:0071555">
    <property type="term" value="P:cell wall organization"/>
    <property type="evidence" value="ECO:0007669"/>
    <property type="project" value="UniProtKB-KW"/>
</dbReference>
<dbReference type="InterPro" id="IPR050644">
    <property type="entry name" value="PG_Glycine_Bridge_Synth"/>
</dbReference>
<dbReference type="AlphaFoldDB" id="A0A939TRX1"/>
<keyword evidence="9" id="KW-1185">Reference proteome</keyword>
<dbReference type="EMBL" id="JAGFBF010000005">
    <property type="protein sequence ID" value="MBO2990477.1"/>
    <property type="molecule type" value="Genomic_DNA"/>
</dbReference>
<evidence type="ECO:0000256" key="5">
    <source>
        <dbReference type="ARBA" id="ARBA00023315"/>
    </source>
</evidence>
<dbReference type="Pfam" id="PF13480">
    <property type="entry name" value="Acetyltransf_6"/>
    <property type="match status" value="1"/>
</dbReference>
<comment type="similarity">
    <text evidence="1">Belongs to the FemABX family.</text>
</comment>
<dbReference type="Proteomes" id="UP000668403">
    <property type="component" value="Unassembled WGS sequence"/>
</dbReference>
<dbReference type="PANTHER" id="PTHR36174">
    <property type="entry name" value="LIPID II:GLYCINE GLYCYLTRANSFERASE"/>
    <property type="match status" value="1"/>
</dbReference>
<evidence type="ECO:0000259" key="7">
    <source>
        <dbReference type="Pfam" id="PF13480"/>
    </source>
</evidence>
<name>A0A939TRX1_9MICO</name>
<evidence type="ECO:0000256" key="2">
    <source>
        <dbReference type="ARBA" id="ARBA00022679"/>
    </source>
</evidence>
<dbReference type="SUPFAM" id="SSF55729">
    <property type="entry name" value="Acyl-CoA N-acyltransferases (Nat)"/>
    <property type="match status" value="2"/>
</dbReference>
<dbReference type="Gene3D" id="3.40.630.30">
    <property type="match status" value="2"/>
</dbReference>
<keyword evidence="2" id="KW-0808">Transferase</keyword>
<keyword evidence="4" id="KW-0573">Peptidoglycan synthesis</keyword>
<dbReference type="PROSITE" id="PS51191">
    <property type="entry name" value="FEMABX"/>
    <property type="match status" value="1"/>
</dbReference>
<evidence type="ECO:0000256" key="3">
    <source>
        <dbReference type="ARBA" id="ARBA00022960"/>
    </source>
</evidence>
<reference evidence="8" key="1">
    <citation type="submission" date="2021-03" db="EMBL/GenBank/DDBJ databases">
        <title>Leucobacter chromiisoli sp. nov., isolated from chromium-containing soil of chemical plant.</title>
        <authorList>
            <person name="Xu Z."/>
        </authorList>
    </citation>
    <scope>NUCLEOTIDE SEQUENCE</scope>
    <source>
        <strain evidence="8">K 70/01</strain>
    </source>
</reference>
<keyword evidence="6" id="KW-0961">Cell wall biogenesis/degradation</keyword>
<comment type="caution">
    <text evidence="8">The sequence shown here is derived from an EMBL/GenBank/DDBJ whole genome shotgun (WGS) entry which is preliminary data.</text>
</comment>
<dbReference type="InterPro" id="IPR003447">
    <property type="entry name" value="FEMABX"/>
</dbReference>
<dbReference type="GO" id="GO:0016755">
    <property type="term" value="F:aminoacyltransferase activity"/>
    <property type="evidence" value="ECO:0007669"/>
    <property type="project" value="InterPro"/>
</dbReference>
<evidence type="ECO:0000313" key="9">
    <source>
        <dbReference type="Proteomes" id="UP000668403"/>
    </source>
</evidence>
<evidence type="ECO:0000256" key="4">
    <source>
        <dbReference type="ARBA" id="ARBA00022984"/>
    </source>
</evidence>
<evidence type="ECO:0000256" key="1">
    <source>
        <dbReference type="ARBA" id="ARBA00009943"/>
    </source>
</evidence>
<keyword evidence="3" id="KW-0133">Cell shape</keyword>
<evidence type="ECO:0000313" key="8">
    <source>
        <dbReference type="EMBL" id="MBO2990477.1"/>
    </source>
</evidence>
<accession>A0A939TRX1</accession>
<evidence type="ECO:0000256" key="6">
    <source>
        <dbReference type="ARBA" id="ARBA00023316"/>
    </source>
</evidence>
<dbReference type="InterPro" id="IPR038740">
    <property type="entry name" value="BioF2-like_GNAT_dom"/>
</dbReference>
<dbReference type="RefSeq" id="WP_208239481.1">
    <property type="nucleotide sequence ID" value="NZ_BAAAQU010000002.1"/>
</dbReference>
<dbReference type="PANTHER" id="PTHR36174:SF1">
    <property type="entry name" value="LIPID II:GLYCINE GLYCYLTRANSFERASE"/>
    <property type="match status" value="1"/>
</dbReference>
<sequence>MRFASADEIAHWNESVEQLPGGGEVWQSREYGQVKRFQRYRPLYVVGPDFPPTLVLEKTIPVLGRLWYVPGGPTADGVATTLEAARKLGEFARINGVFLLKIEPRLDKDPGTLDRFRAAGFGPAVRVLPNESTILLDISGDEADVMSRFSGSTRTKIRKADKLGFEVRRVETTDEHCRIMYDLLAETGEGRFELRPYAYYRDFWRTFAGAGRGQLFLGYADGVPVAGMFATVFGTTSGYKDGASTRSGSLPNGAMYRMQWELILWGREHGAEVHDLIGSPPSDRLDDPEHPLHGVGQYKLRLSKQVTDYIGVLDLPLRSRYAQIWKRLGDPIARRWALGVRKDVFY</sequence>
<dbReference type="GO" id="GO:0009252">
    <property type="term" value="P:peptidoglycan biosynthetic process"/>
    <property type="evidence" value="ECO:0007669"/>
    <property type="project" value="UniProtKB-KW"/>
</dbReference>